<evidence type="ECO:0000259" key="5">
    <source>
        <dbReference type="Pfam" id="PF03109"/>
    </source>
</evidence>
<dbReference type="RefSeq" id="WP_322539796.1">
    <property type="nucleotide sequence ID" value="NZ_JAOBTW010000014.1"/>
</dbReference>
<accession>A0ABU5LST4</accession>
<comment type="similarity">
    <text evidence="1">Belongs to the protein kinase superfamily. ADCK protein kinase family.</text>
</comment>
<dbReference type="Pfam" id="PF03109">
    <property type="entry name" value="ABC1"/>
    <property type="match status" value="1"/>
</dbReference>
<evidence type="ECO:0000256" key="3">
    <source>
        <dbReference type="ARBA" id="ARBA00022741"/>
    </source>
</evidence>
<keyword evidence="3" id="KW-0547">Nucleotide-binding</keyword>
<dbReference type="PANTHER" id="PTHR43851">
    <property type="match status" value="1"/>
</dbReference>
<dbReference type="CDD" id="cd13970">
    <property type="entry name" value="ABC1_ADCK3"/>
    <property type="match status" value="1"/>
</dbReference>
<evidence type="ECO:0000256" key="1">
    <source>
        <dbReference type="ARBA" id="ARBA00009670"/>
    </source>
</evidence>
<gene>
    <name evidence="6" type="ORF">N4G62_13230</name>
</gene>
<reference evidence="7" key="1">
    <citation type="submission" date="2023-07" db="EMBL/GenBank/DDBJ databases">
        <title>Whole genome sequence analysis of rice epiphytic Sphingomonas sanguinis OsEp_Plm_15B2.</title>
        <authorList>
            <person name="Sahu K.P."/>
            <person name="Asharani P."/>
            <person name="Reddy B."/>
            <person name="Kumar A."/>
        </authorList>
    </citation>
    <scope>NUCLEOTIDE SEQUENCE [LARGE SCALE GENOMIC DNA]</scope>
    <source>
        <strain evidence="7">OsEp_Plm_15B2</strain>
    </source>
</reference>
<name>A0ABU5LST4_9SPHN</name>
<dbReference type="InterPro" id="IPR004147">
    <property type="entry name" value="ABC1_dom"/>
</dbReference>
<keyword evidence="6" id="KW-0418">Kinase</keyword>
<keyword evidence="4" id="KW-0067">ATP-binding</keyword>
<dbReference type="PANTHER" id="PTHR43851:SF3">
    <property type="entry name" value="COENZYME Q8"/>
    <property type="match status" value="1"/>
</dbReference>
<evidence type="ECO:0000256" key="4">
    <source>
        <dbReference type="ARBA" id="ARBA00022840"/>
    </source>
</evidence>
<feature type="domain" description="ABC1 atypical kinase-like" evidence="5">
    <location>
        <begin position="103"/>
        <end position="344"/>
    </location>
</feature>
<evidence type="ECO:0000313" key="7">
    <source>
        <dbReference type="Proteomes" id="UP001292182"/>
    </source>
</evidence>
<keyword evidence="7" id="KW-1185">Reference proteome</keyword>
<dbReference type="SUPFAM" id="SSF56112">
    <property type="entry name" value="Protein kinase-like (PK-like)"/>
    <property type="match status" value="1"/>
</dbReference>
<protein>
    <submittedName>
        <fullName evidence="6">AarF/ABC1/UbiB kinase family protein</fullName>
    </submittedName>
</protein>
<dbReference type="Proteomes" id="UP001292182">
    <property type="component" value="Unassembled WGS sequence"/>
</dbReference>
<dbReference type="InterPro" id="IPR051409">
    <property type="entry name" value="Atypical_kinase_ADCK"/>
</dbReference>
<dbReference type="InterPro" id="IPR011009">
    <property type="entry name" value="Kinase-like_dom_sf"/>
</dbReference>
<comment type="caution">
    <text evidence="6">The sequence shown here is derived from an EMBL/GenBank/DDBJ whole genome shotgun (WGS) entry which is preliminary data.</text>
</comment>
<dbReference type="GO" id="GO:0016301">
    <property type="term" value="F:kinase activity"/>
    <property type="evidence" value="ECO:0007669"/>
    <property type="project" value="UniProtKB-KW"/>
</dbReference>
<proteinExistence type="inferred from homology"/>
<keyword evidence="2" id="KW-0808">Transferase</keyword>
<sequence>MANDEDKPGRVTHRAVPSGRFARAGAFGWLAGGVAGGMLAEGARRLASGERPRLGDLILTPGNAARVADRLSHLRGAAMKLGQMISMDAGDLLPPELQTILARLRDQAYRMPPAQLDKVLKAQWGADWRRKFRHFEAAPMAAASIGQVHRATLPDGRVLAIKVQYPGVQGSIDSDVDNVATLLRVSNLIPPSIDLKPLLEEAKRQLAEEADYLREADRMEAYGDRLAGDPRYVVPRPEPSLTTPLVLAMDFVPGQSIDTLADARQETRDTAMTALIELVLRELFDFGMMQTDPNFANYRWQAETGRLVLLDFGAARDVPPETAASYRRLIEAGLAHDRDRIREIAEETGFLGEKAVAAHRPAVDRIIAAIDDTMERPGPFDFGDRAFVPVVREETKAMIADRDTWHVPHVETLFVQRKISGTALLCARLKARVDIRGLAAEAIGADLSLSPVQGRGEEGHFHSVRKFLPGSSQR</sequence>
<evidence type="ECO:0000256" key="2">
    <source>
        <dbReference type="ARBA" id="ARBA00022679"/>
    </source>
</evidence>
<organism evidence="6 7">
    <name type="scientific">Sphingomonas sanguinis</name>
    <dbReference type="NCBI Taxonomy" id="33051"/>
    <lineage>
        <taxon>Bacteria</taxon>
        <taxon>Pseudomonadati</taxon>
        <taxon>Pseudomonadota</taxon>
        <taxon>Alphaproteobacteria</taxon>
        <taxon>Sphingomonadales</taxon>
        <taxon>Sphingomonadaceae</taxon>
        <taxon>Sphingomonas</taxon>
    </lineage>
</organism>
<dbReference type="EMBL" id="JAOBTW010000014">
    <property type="protein sequence ID" value="MDZ7282989.1"/>
    <property type="molecule type" value="Genomic_DNA"/>
</dbReference>
<dbReference type="InterPro" id="IPR034646">
    <property type="entry name" value="ADCK3_dom"/>
</dbReference>
<evidence type="ECO:0000313" key="6">
    <source>
        <dbReference type="EMBL" id="MDZ7282989.1"/>
    </source>
</evidence>